<comment type="similarity">
    <text evidence="7">Belongs to the DHHC palmitoyltransferase family.</text>
</comment>
<evidence type="ECO:0000256" key="4">
    <source>
        <dbReference type="ARBA" id="ARBA00022989"/>
    </source>
</evidence>
<dbReference type="AlphaFoldDB" id="A0A9D4R3X7"/>
<keyword evidence="5 7" id="KW-0472">Membrane</keyword>
<comment type="domain">
    <text evidence="7">The DHHC domain is required for palmitoyltransferase activity.</text>
</comment>
<evidence type="ECO:0000256" key="6">
    <source>
        <dbReference type="ARBA" id="ARBA00023315"/>
    </source>
</evidence>
<name>A0A9D4R3X7_DREPO</name>
<evidence type="ECO:0000313" key="10">
    <source>
        <dbReference type="EMBL" id="KAH3853273.1"/>
    </source>
</evidence>
<keyword evidence="2 7" id="KW-0808">Transferase</keyword>
<evidence type="ECO:0000256" key="5">
    <source>
        <dbReference type="ARBA" id="ARBA00023136"/>
    </source>
</evidence>
<feature type="transmembrane region" description="Helical" evidence="7">
    <location>
        <begin position="28"/>
        <end position="53"/>
    </location>
</feature>
<gene>
    <name evidence="10" type="ORF">DPMN_095795</name>
</gene>
<feature type="transmembrane region" description="Helical" evidence="7">
    <location>
        <begin position="65"/>
        <end position="87"/>
    </location>
</feature>
<comment type="subcellular location">
    <subcellularLocation>
        <location evidence="1">Membrane</location>
        <topology evidence="1">Multi-pass membrane protein</topology>
    </subcellularLocation>
</comment>
<dbReference type="GO" id="GO:0019706">
    <property type="term" value="F:protein-cysteine S-palmitoyltransferase activity"/>
    <property type="evidence" value="ECO:0007669"/>
    <property type="project" value="UniProtKB-EC"/>
</dbReference>
<feature type="transmembrane region" description="Helical" evidence="7">
    <location>
        <begin position="226"/>
        <end position="246"/>
    </location>
</feature>
<dbReference type="InterPro" id="IPR001594">
    <property type="entry name" value="Palmitoyltrfase_DHHC"/>
</dbReference>
<organism evidence="10 11">
    <name type="scientific">Dreissena polymorpha</name>
    <name type="common">Zebra mussel</name>
    <name type="synonym">Mytilus polymorpha</name>
    <dbReference type="NCBI Taxonomy" id="45954"/>
    <lineage>
        <taxon>Eukaryota</taxon>
        <taxon>Metazoa</taxon>
        <taxon>Spiralia</taxon>
        <taxon>Lophotrochozoa</taxon>
        <taxon>Mollusca</taxon>
        <taxon>Bivalvia</taxon>
        <taxon>Autobranchia</taxon>
        <taxon>Heteroconchia</taxon>
        <taxon>Euheterodonta</taxon>
        <taxon>Imparidentia</taxon>
        <taxon>Neoheterodontei</taxon>
        <taxon>Myida</taxon>
        <taxon>Dreissenoidea</taxon>
        <taxon>Dreissenidae</taxon>
        <taxon>Dreissena</taxon>
    </lineage>
</organism>
<dbReference type="GO" id="GO:0006612">
    <property type="term" value="P:protein targeting to membrane"/>
    <property type="evidence" value="ECO:0007669"/>
    <property type="project" value="TreeGrafter"/>
</dbReference>
<reference evidence="10" key="1">
    <citation type="journal article" date="2019" name="bioRxiv">
        <title>The Genome of the Zebra Mussel, Dreissena polymorpha: A Resource for Invasive Species Research.</title>
        <authorList>
            <person name="McCartney M.A."/>
            <person name="Auch B."/>
            <person name="Kono T."/>
            <person name="Mallez S."/>
            <person name="Zhang Y."/>
            <person name="Obille A."/>
            <person name="Becker A."/>
            <person name="Abrahante J.E."/>
            <person name="Garbe J."/>
            <person name="Badalamenti J.P."/>
            <person name="Herman A."/>
            <person name="Mangelson H."/>
            <person name="Liachko I."/>
            <person name="Sullivan S."/>
            <person name="Sone E.D."/>
            <person name="Koren S."/>
            <person name="Silverstein K.A.T."/>
            <person name="Beckman K.B."/>
            <person name="Gohl D.M."/>
        </authorList>
    </citation>
    <scope>NUCLEOTIDE SEQUENCE</scope>
    <source>
        <strain evidence="10">Duluth1</strain>
        <tissue evidence="10">Whole animal</tissue>
    </source>
</reference>
<dbReference type="EMBL" id="JAIWYP010000003">
    <property type="protein sequence ID" value="KAH3853273.1"/>
    <property type="molecule type" value="Genomic_DNA"/>
</dbReference>
<keyword evidence="11" id="KW-1185">Reference proteome</keyword>
<dbReference type="OrthoDB" id="302728at2759"/>
<proteinExistence type="inferred from homology"/>
<keyword evidence="3 7" id="KW-0812">Transmembrane</keyword>
<dbReference type="PANTHER" id="PTHR22883">
    <property type="entry name" value="ZINC FINGER DHHC DOMAIN CONTAINING PROTEIN"/>
    <property type="match status" value="1"/>
</dbReference>
<dbReference type="EC" id="2.3.1.225" evidence="7"/>
<dbReference type="GO" id="GO:0005794">
    <property type="term" value="C:Golgi apparatus"/>
    <property type="evidence" value="ECO:0007669"/>
    <property type="project" value="TreeGrafter"/>
</dbReference>
<feature type="compositionally biased region" description="Polar residues" evidence="8">
    <location>
        <begin position="120"/>
        <end position="135"/>
    </location>
</feature>
<dbReference type="InterPro" id="IPR039859">
    <property type="entry name" value="PFA4/ZDH16/20/ERF2-like"/>
</dbReference>
<comment type="caution">
    <text evidence="10">The sequence shown here is derived from an EMBL/GenBank/DDBJ whole genome shotgun (WGS) entry which is preliminary data.</text>
</comment>
<evidence type="ECO:0000256" key="8">
    <source>
        <dbReference type="SAM" id="MobiDB-lite"/>
    </source>
</evidence>
<dbReference type="PROSITE" id="PS50216">
    <property type="entry name" value="DHHC"/>
    <property type="match status" value="1"/>
</dbReference>
<keyword evidence="4 7" id="KW-1133">Transmembrane helix</keyword>
<dbReference type="Proteomes" id="UP000828390">
    <property type="component" value="Unassembled WGS sequence"/>
</dbReference>
<accession>A0A9D4R3X7</accession>
<feature type="domain" description="Palmitoyltransferase DHHC" evidence="9">
    <location>
        <begin position="183"/>
        <end position="316"/>
    </location>
</feature>
<evidence type="ECO:0000256" key="1">
    <source>
        <dbReference type="ARBA" id="ARBA00004141"/>
    </source>
</evidence>
<dbReference type="Pfam" id="PF01529">
    <property type="entry name" value="DHHC"/>
    <property type="match status" value="1"/>
</dbReference>
<dbReference type="GO" id="GO:0016020">
    <property type="term" value="C:membrane"/>
    <property type="evidence" value="ECO:0007669"/>
    <property type="project" value="UniProtKB-SubCell"/>
</dbReference>
<evidence type="ECO:0000256" key="7">
    <source>
        <dbReference type="RuleBase" id="RU079119"/>
    </source>
</evidence>
<keyword evidence="6 7" id="KW-0012">Acyltransferase</keyword>
<evidence type="ECO:0000259" key="9">
    <source>
        <dbReference type="Pfam" id="PF01529"/>
    </source>
</evidence>
<comment type="catalytic activity">
    <reaction evidence="7">
        <text>L-cysteinyl-[protein] + hexadecanoyl-CoA = S-hexadecanoyl-L-cysteinyl-[protein] + CoA</text>
        <dbReference type="Rhea" id="RHEA:36683"/>
        <dbReference type="Rhea" id="RHEA-COMP:10131"/>
        <dbReference type="Rhea" id="RHEA-COMP:11032"/>
        <dbReference type="ChEBI" id="CHEBI:29950"/>
        <dbReference type="ChEBI" id="CHEBI:57287"/>
        <dbReference type="ChEBI" id="CHEBI:57379"/>
        <dbReference type="ChEBI" id="CHEBI:74151"/>
        <dbReference type="EC" id="2.3.1.225"/>
    </reaction>
</comment>
<feature type="region of interest" description="Disordered" evidence="8">
    <location>
        <begin position="113"/>
        <end position="135"/>
    </location>
</feature>
<evidence type="ECO:0000313" key="11">
    <source>
        <dbReference type="Proteomes" id="UP000828390"/>
    </source>
</evidence>
<evidence type="ECO:0000256" key="2">
    <source>
        <dbReference type="ARBA" id="ARBA00022679"/>
    </source>
</evidence>
<dbReference type="GO" id="GO:0005783">
    <property type="term" value="C:endoplasmic reticulum"/>
    <property type="evidence" value="ECO:0007669"/>
    <property type="project" value="TreeGrafter"/>
</dbReference>
<sequence>MTGQLTILHHGWSWFKRKFMSIVNTLQFLGWTAQFVILVGLAILATCVISFQIPYMHDNETVVHWIRALLSFIVFEVYLQWLCLKLVTNTYRPFKHGAIPEGVSLGQKLGVSESDHEPQHVSNGISNGKSNVSDVNENGDLIRVRNTANDPAKKNVMYVATEFPMDSSDEIKRTAFPYFSWAPCIMCNRPRPPRCHHCSVCNVCVLKRDHHCFVTGVCVGYRNLRYFVTFLFWAVVATSFGLYYWIPYYYYETLKYTSIVDLFFPIAILRAALGYIRWQHPALIALLWLLTLFFIWSLGFFVLTIKNIKVGKTTKEVDFNIDLKDIRTLSEKIESVFGKYWILNFLVPMHFVFEPKDDPVKWPFIKTY</sequence>
<reference evidence="10" key="2">
    <citation type="submission" date="2020-11" db="EMBL/GenBank/DDBJ databases">
        <authorList>
            <person name="McCartney M.A."/>
            <person name="Auch B."/>
            <person name="Kono T."/>
            <person name="Mallez S."/>
            <person name="Becker A."/>
            <person name="Gohl D.M."/>
            <person name="Silverstein K.A.T."/>
            <person name="Koren S."/>
            <person name="Bechman K.B."/>
            <person name="Herman A."/>
            <person name="Abrahante J.E."/>
            <person name="Garbe J."/>
        </authorList>
    </citation>
    <scope>NUCLEOTIDE SEQUENCE</scope>
    <source>
        <strain evidence="10">Duluth1</strain>
        <tissue evidence="10">Whole animal</tissue>
    </source>
</reference>
<protein>
    <recommendedName>
        <fullName evidence="7">Palmitoyltransferase</fullName>
        <ecNumber evidence="7">2.3.1.225</ecNumber>
    </recommendedName>
</protein>
<dbReference type="PANTHER" id="PTHR22883:SF452">
    <property type="entry name" value="PALMITOYLTRANSFERASE"/>
    <property type="match status" value="1"/>
</dbReference>
<feature type="transmembrane region" description="Helical" evidence="7">
    <location>
        <begin position="283"/>
        <end position="305"/>
    </location>
</feature>
<evidence type="ECO:0000256" key="3">
    <source>
        <dbReference type="ARBA" id="ARBA00022692"/>
    </source>
</evidence>